<accession>A0A1G2IX38</accession>
<dbReference type="EMBL" id="MHPJ01000004">
    <property type="protein sequence ID" value="OGZ79399.1"/>
    <property type="molecule type" value="Genomic_DNA"/>
</dbReference>
<evidence type="ECO:0000313" key="1">
    <source>
        <dbReference type="EMBL" id="OGZ79399.1"/>
    </source>
</evidence>
<dbReference type="Proteomes" id="UP000178650">
    <property type="component" value="Unassembled WGS sequence"/>
</dbReference>
<protein>
    <submittedName>
        <fullName evidence="1">Uncharacterized protein</fullName>
    </submittedName>
</protein>
<proteinExistence type="predicted"/>
<dbReference type="AlphaFoldDB" id="A0A1G2IX38"/>
<evidence type="ECO:0000313" key="2">
    <source>
        <dbReference type="Proteomes" id="UP000178650"/>
    </source>
</evidence>
<gene>
    <name evidence="1" type="ORF">A2358_00340</name>
</gene>
<reference evidence="1 2" key="1">
    <citation type="journal article" date="2016" name="Nat. Commun.">
        <title>Thousands of microbial genomes shed light on interconnected biogeochemical processes in an aquifer system.</title>
        <authorList>
            <person name="Anantharaman K."/>
            <person name="Brown C.T."/>
            <person name="Hug L.A."/>
            <person name="Sharon I."/>
            <person name="Castelle C.J."/>
            <person name="Probst A.J."/>
            <person name="Thomas B.C."/>
            <person name="Singh A."/>
            <person name="Wilkins M.J."/>
            <person name="Karaoz U."/>
            <person name="Brodie E.L."/>
            <person name="Williams K.H."/>
            <person name="Hubbard S.S."/>
            <person name="Banfield J.F."/>
        </authorList>
    </citation>
    <scope>NUCLEOTIDE SEQUENCE [LARGE SCALE GENOMIC DNA]</scope>
</reference>
<comment type="caution">
    <text evidence="1">The sequence shown here is derived from an EMBL/GenBank/DDBJ whole genome shotgun (WGS) entry which is preliminary data.</text>
</comment>
<organism evidence="1 2">
    <name type="scientific">Candidatus Staskawiczbacteria bacterium RIFOXYB1_FULL_37_44</name>
    <dbReference type="NCBI Taxonomy" id="1802223"/>
    <lineage>
        <taxon>Bacteria</taxon>
        <taxon>Candidatus Staskawicziibacteriota</taxon>
    </lineage>
</organism>
<sequence>MKKITVLPTREVMWANLLLMEKTDPNLARFKARRDDHPWRIKFYPLLLKHAGEELYAEGVVMMLQIAIADYEEIIKSPEFLRDAMHCHIPALIDAMVGDSDIAQDAKNFWQAVLVETAEVK</sequence>
<name>A0A1G2IX38_9BACT</name>